<feature type="transmembrane region" description="Helical" evidence="6">
    <location>
        <begin position="664"/>
        <end position="690"/>
    </location>
</feature>
<feature type="transmembrane region" description="Helical" evidence="6">
    <location>
        <begin position="710"/>
        <end position="727"/>
    </location>
</feature>
<comment type="caution">
    <text evidence="8">The sequence shown here is derived from an EMBL/GenBank/DDBJ whole genome shotgun (WGS) entry which is preliminary data.</text>
</comment>
<protein>
    <submittedName>
        <fullName evidence="8">FtsX-like permease family protein</fullName>
    </submittedName>
</protein>
<evidence type="ECO:0000256" key="6">
    <source>
        <dbReference type="SAM" id="Phobius"/>
    </source>
</evidence>
<accession>A0A7X5HV60</accession>
<feature type="transmembrane region" description="Helical" evidence="6">
    <location>
        <begin position="297"/>
        <end position="320"/>
    </location>
</feature>
<feature type="transmembrane region" description="Helical" evidence="6">
    <location>
        <begin position="251"/>
        <end position="270"/>
    </location>
</feature>
<keyword evidence="9" id="KW-1185">Reference proteome</keyword>
<sequence>MALHRRLYRMFKENPARHIGILVLVLIGSFTFVLASGISRNLGDLMTDFMEENRQEDISFRTDRPIPDRESLEEQAGALIEESLSLDAPLSDTATLRLLGATRRVNVPAVLEGRMPEGPEELLLEPTWAGANGYTVGSTLQAGGKSFTVVGYVALPNYIYPLQNPYDILPSPERFGVGVVDPAALEGMEGVVKIQGARFLDRDGSINQQTVRLRELLLEQGVAASDWIPIGLNRRASTPWASVTGMRTMSVPLPVGMFLLSCLVMGILVWRMVRQDAVVVGTLYAQGYRRRELMRHYMALPLLVALAGGTAGSLLALSAIRPSVLAMLDYYVLPVTAIRWSAPELLAGLLAPVLFLGLGGWLAVRSELKRPPAELMKGGSRKTKVSALERKLRLEGLRFGTRFKLREQLRSIPRLLFLLLGVVGASLIMLLAFTILSSFTHLLTSDIRETYRFDYEYAFRELQTGEVPEGAEAFSGAVFHLEGDEGAEFWASGVQPDSRLLTLRDKDGNLLPNDRTNITRPLAERLGVEAGDTIRVVGKLTGKVHEFRIDAVAQSYTEHFLFLPIDRFNEELGYPPDSHMGLFSTRELEIPPEALAGVKDMGEIPAAMEAFFGATVAMVGAMVLLSGVMGLIIIQLVTSLIIEENRNTISLFKVFGYRRREVRSLILDSTDLVVLAGFLAAIPLAAASFGSVYSNLGDTMDFTIPTVVDPLYVLLSFLLVLATYLLAKKLGGRKVDRVSMAETLKAVGE</sequence>
<feature type="transmembrane region" description="Helical" evidence="6">
    <location>
        <begin position="415"/>
        <end position="436"/>
    </location>
</feature>
<dbReference type="Proteomes" id="UP000461585">
    <property type="component" value="Unassembled WGS sequence"/>
</dbReference>
<organism evidence="8 9">
    <name type="scientific">Anaerotalea alkaliphila</name>
    <dbReference type="NCBI Taxonomy" id="2662126"/>
    <lineage>
        <taxon>Bacteria</taxon>
        <taxon>Bacillati</taxon>
        <taxon>Bacillota</taxon>
        <taxon>Clostridia</taxon>
        <taxon>Eubacteriales</taxon>
        <taxon>Anaerotalea</taxon>
    </lineage>
</organism>
<evidence type="ECO:0000313" key="9">
    <source>
        <dbReference type="Proteomes" id="UP000461585"/>
    </source>
</evidence>
<evidence type="ECO:0000256" key="1">
    <source>
        <dbReference type="ARBA" id="ARBA00004651"/>
    </source>
</evidence>
<dbReference type="PANTHER" id="PTHR30287">
    <property type="entry name" value="MEMBRANE COMPONENT OF PREDICTED ABC SUPERFAMILY METABOLITE UPTAKE TRANSPORTER"/>
    <property type="match status" value="1"/>
</dbReference>
<dbReference type="Pfam" id="PF02687">
    <property type="entry name" value="FtsX"/>
    <property type="match status" value="2"/>
</dbReference>
<feature type="transmembrane region" description="Helical" evidence="6">
    <location>
        <begin position="340"/>
        <end position="364"/>
    </location>
</feature>
<proteinExistence type="predicted"/>
<reference evidence="8 9" key="1">
    <citation type="submission" date="2020-01" db="EMBL/GenBank/DDBJ databases">
        <title>Anaeroalcalibacter tamaniensis gen. nov., sp. nov., moderately halophilic strictly anaerobic fermenter bacterium from mud volcano of Taman peninsula.</title>
        <authorList>
            <person name="Frolova A."/>
            <person name="Merkel A.Y."/>
            <person name="Slobodkin A.I."/>
        </authorList>
    </citation>
    <scope>NUCLEOTIDE SEQUENCE [LARGE SCALE GENOMIC DNA]</scope>
    <source>
        <strain evidence="8 9">F-3ap</strain>
    </source>
</reference>
<evidence type="ECO:0000256" key="3">
    <source>
        <dbReference type="ARBA" id="ARBA00022692"/>
    </source>
</evidence>
<evidence type="ECO:0000256" key="5">
    <source>
        <dbReference type="ARBA" id="ARBA00023136"/>
    </source>
</evidence>
<keyword evidence="3 6" id="KW-0812">Transmembrane</keyword>
<comment type="subcellular location">
    <subcellularLocation>
        <location evidence="1">Cell membrane</location>
        <topology evidence="1">Multi-pass membrane protein</topology>
    </subcellularLocation>
</comment>
<feature type="domain" description="ABC3 transporter permease C-terminal" evidence="7">
    <location>
        <begin position="622"/>
        <end position="727"/>
    </location>
</feature>
<keyword evidence="2" id="KW-1003">Cell membrane</keyword>
<dbReference type="PANTHER" id="PTHR30287:SF1">
    <property type="entry name" value="INNER MEMBRANE PROTEIN"/>
    <property type="match status" value="1"/>
</dbReference>
<keyword evidence="5 6" id="KW-0472">Membrane</keyword>
<evidence type="ECO:0000313" key="8">
    <source>
        <dbReference type="EMBL" id="NDL67236.1"/>
    </source>
</evidence>
<feature type="transmembrane region" description="Helical" evidence="6">
    <location>
        <begin position="610"/>
        <end position="643"/>
    </location>
</feature>
<dbReference type="InterPro" id="IPR038766">
    <property type="entry name" value="Membrane_comp_ABC_pdt"/>
</dbReference>
<evidence type="ECO:0000256" key="2">
    <source>
        <dbReference type="ARBA" id="ARBA00022475"/>
    </source>
</evidence>
<dbReference type="EMBL" id="JAAEEH010000012">
    <property type="protein sequence ID" value="NDL67236.1"/>
    <property type="molecule type" value="Genomic_DNA"/>
</dbReference>
<name>A0A7X5HV60_9FIRM</name>
<dbReference type="InterPro" id="IPR003838">
    <property type="entry name" value="ABC3_permease_C"/>
</dbReference>
<dbReference type="AlphaFoldDB" id="A0A7X5HV60"/>
<gene>
    <name evidence="8" type="ORF">GXN74_05735</name>
</gene>
<evidence type="ECO:0000256" key="4">
    <source>
        <dbReference type="ARBA" id="ARBA00022989"/>
    </source>
</evidence>
<dbReference type="GO" id="GO:0005886">
    <property type="term" value="C:plasma membrane"/>
    <property type="evidence" value="ECO:0007669"/>
    <property type="project" value="UniProtKB-SubCell"/>
</dbReference>
<evidence type="ECO:0000259" key="7">
    <source>
        <dbReference type="Pfam" id="PF02687"/>
    </source>
</evidence>
<keyword evidence="4 6" id="KW-1133">Transmembrane helix</keyword>
<feature type="domain" description="ABC3 transporter permease C-terminal" evidence="7">
    <location>
        <begin position="255"/>
        <end position="370"/>
    </location>
</feature>